<feature type="region of interest" description="Disordered" evidence="1">
    <location>
        <begin position="127"/>
        <end position="185"/>
    </location>
</feature>
<dbReference type="InterPro" id="IPR036118">
    <property type="entry name" value="UreE_N_sf"/>
</dbReference>
<dbReference type="SUPFAM" id="SSF69287">
    <property type="entry name" value="Urease metallochaperone UreE, N-terminal domain"/>
    <property type="match status" value="1"/>
</dbReference>
<dbReference type="EMBL" id="CP028858">
    <property type="protein sequence ID" value="AWB27240.1"/>
    <property type="molecule type" value="Genomic_DNA"/>
</dbReference>
<proteinExistence type="predicted"/>
<feature type="domain" description="UreE urease accessory N-terminal" evidence="2">
    <location>
        <begin position="3"/>
        <end position="66"/>
    </location>
</feature>
<name>A0A2R4X0B9_9EURY</name>
<organism evidence="3 4">
    <name type="scientific">Halococcoides cellulosivorans</name>
    <dbReference type="NCBI Taxonomy" id="1679096"/>
    <lineage>
        <taxon>Archaea</taxon>
        <taxon>Methanobacteriati</taxon>
        <taxon>Methanobacteriota</taxon>
        <taxon>Stenosarchaea group</taxon>
        <taxon>Halobacteria</taxon>
        <taxon>Halobacteriales</taxon>
        <taxon>Haloarculaceae</taxon>
        <taxon>Halococcoides</taxon>
    </lineage>
</organism>
<keyword evidence="4" id="KW-1185">Reference proteome</keyword>
<dbReference type="SMART" id="SM00988">
    <property type="entry name" value="UreE_N"/>
    <property type="match status" value="1"/>
</dbReference>
<protein>
    <submittedName>
        <fullName evidence="3">Urease accessory protein UreE</fullName>
    </submittedName>
</protein>
<dbReference type="Pfam" id="PF02814">
    <property type="entry name" value="UreE_N"/>
    <property type="match status" value="1"/>
</dbReference>
<feature type="compositionally biased region" description="Basic and acidic residues" evidence="1">
    <location>
        <begin position="146"/>
        <end position="185"/>
    </location>
</feature>
<reference evidence="3 4" key="1">
    <citation type="submission" date="2018-04" db="EMBL/GenBank/DDBJ databases">
        <title>Halococcoides cellulosivorans gen. nov., sp. nov., an extremely halophilic cellulose-utilizing haloarchaeon from hypersaline lakes.</title>
        <authorList>
            <person name="Sorokin D.Y."/>
            <person name="Toshchakov S.V."/>
            <person name="Samarov N.I."/>
            <person name="Korzhenkov A."/>
            <person name="Kublanov I.V."/>
        </authorList>
    </citation>
    <scope>NUCLEOTIDE SEQUENCE [LARGE SCALE GENOMIC DNA]</scope>
    <source>
        <strain evidence="3 4">HArcel1</strain>
    </source>
</reference>
<accession>A0A2R4X0B9</accession>
<evidence type="ECO:0000259" key="2">
    <source>
        <dbReference type="SMART" id="SM00988"/>
    </source>
</evidence>
<dbReference type="KEGG" id="harc:HARCEL1_05750"/>
<sequence>MIVADTYLGRVSALECDPAVTVRLDADERRRSRVRTTTERGTEIGVIVGRRLRTGDVIASDDRRFVVEIEPVDALAIDLGDPDPLSTLELGHAIGNRHWEVAIEDGVAVVPVADSVERTRERIADALPTSATIEERDVSPAVFEDGPDHGHSHEPPRDGHTHDHGDDAHDHTRVDGRQAHQEDSS</sequence>
<dbReference type="InterPro" id="IPR004029">
    <property type="entry name" value="UreE_N"/>
</dbReference>
<evidence type="ECO:0000256" key="1">
    <source>
        <dbReference type="SAM" id="MobiDB-lite"/>
    </source>
</evidence>
<evidence type="ECO:0000313" key="3">
    <source>
        <dbReference type="EMBL" id="AWB27240.1"/>
    </source>
</evidence>
<dbReference type="AlphaFoldDB" id="A0A2R4X0B9"/>
<gene>
    <name evidence="3" type="ORF">HARCEL1_05750</name>
</gene>
<dbReference type="Gene3D" id="2.60.260.20">
    <property type="entry name" value="Urease metallochaperone UreE, N-terminal domain"/>
    <property type="match status" value="1"/>
</dbReference>
<evidence type="ECO:0000313" key="4">
    <source>
        <dbReference type="Proteomes" id="UP000244727"/>
    </source>
</evidence>
<dbReference type="Proteomes" id="UP000244727">
    <property type="component" value="Chromosome"/>
</dbReference>